<dbReference type="SMART" id="SM00391">
    <property type="entry name" value="MBD"/>
    <property type="match status" value="1"/>
</dbReference>
<keyword evidence="8" id="KW-0103">Bromodomain</keyword>
<feature type="region of interest" description="Disordered" evidence="13">
    <location>
        <begin position="343"/>
        <end position="369"/>
    </location>
</feature>
<dbReference type="SMART" id="SM00249">
    <property type="entry name" value="PHD"/>
    <property type="match status" value="2"/>
</dbReference>
<feature type="domain" description="MBD" evidence="16">
    <location>
        <begin position="235"/>
        <end position="307"/>
    </location>
</feature>
<dbReference type="GO" id="GO:0008270">
    <property type="term" value="F:zinc ion binding"/>
    <property type="evidence" value="ECO:0007669"/>
    <property type="project" value="UniProtKB-KW"/>
</dbReference>
<dbReference type="InterPro" id="IPR001739">
    <property type="entry name" value="Methyl_CpG_DNA-bd"/>
</dbReference>
<feature type="region of interest" description="Disordered" evidence="13">
    <location>
        <begin position="842"/>
        <end position="910"/>
    </location>
</feature>
<evidence type="ECO:0000256" key="2">
    <source>
        <dbReference type="ARBA" id="ARBA00007444"/>
    </source>
</evidence>
<comment type="similarity">
    <text evidence="2">Belongs to the WAL family.</text>
</comment>
<dbReference type="PROSITE" id="PS01359">
    <property type="entry name" value="ZF_PHD_1"/>
    <property type="match status" value="1"/>
</dbReference>
<dbReference type="InterPro" id="IPR028942">
    <property type="entry name" value="WHIM1_dom"/>
</dbReference>
<dbReference type="InterPro" id="IPR013083">
    <property type="entry name" value="Znf_RING/FYVE/PHD"/>
</dbReference>
<evidence type="ECO:0000259" key="14">
    <source>
        <dbReference type="PROSITE" id="PS50016"/>
    </source>
</evidence>
<dbReference type="GO" id="GO:0000785">
    <property type="term" value="C:chromatin"/>
    <property type="evidence" value="ECO:0007669"/>
    <property type="project" value="TreeGrafter"/>
</dbReference>
<feature type="compositionally biased region" description="Low complexity" evidence="13">
    <location>
        <begin position="47"/>
        <end position="78"/>
    </location>
</feature>
<dbReference type="InterPro" id="IPR016177">
    <property type="entry name" value="DNA-bd_dom_sf"/>
</dbReference>
<evidence type="ECO:0008006" key="19">
    <source>
        <dbReference type="Google" id="ProtNLM"/>
    </source>
</evidence>
<keyword evidence="9" id="KW-0804">Transcription</keyword>
<keyword evidence="6" id="KW-0805">Transcription regulation</keyword>
<feature type="coiled-coil region" evidence="12">
    <location>
        <begin position="446"/>
        <end position="480"/>
    </location>
</feature>
<reference evidence="17" key="1">
    <citation type="submission" date="2021-02" db="EMBL/GenBank/DDBJ databases">
        <authorList>
            <person name="Nowell W R."/>
        </authorList>
    </citation>
    <scope>NUCLEOTIDE SEQUENCE</scope>
</reference>
<keyword evidence="3" id="KW-0479">Metal-binding</keyword>
<gene>
    <name evidence="17" type="ORF">UJA718_LOCUS24617</name>
</gene>
<dbReference type="Gene3D" id="3.30.890.10">
    <property type="entry name" value="Methyl-cpg-binding Protein 2, Chain A"/>
    <property type="match status" value="1"/>
</dbReference>
<evidence type="ECO:0000313" key="18">
    <source>
        <dbReference type="Proteomes" id="UP000663873"/>
    </source>
</evidence>
<dbReference type="InterPro" id="IPR028941">
    <property type="entry name" value="WHIM2_dom"/>
</dbReference>
<keyword evidence="7 12" id="KW-0175">Coiled coil</keyword>
<keyword evidence="10" id="KW-0539">Nucleus</keyword>
<dbReference type="PROSITE" id="PS50982">
    <property type="entry name" value="MBD"/>
    <property type="match status" value="1"/>
</dbReference>
<dbReference type="InterPro" id="IPR019787">
    <property type="entry name" value="Znf_PHD-finger"/>
</dbReference>
<feature type="compositionally biased region" description="Basic and acidic residues" evidence="13">
    <location>
        <begin position="933"/>
        <end position="946"/>
    </location>
</feature>
<evidence type="ECO:0000259" key="15">
    <source>
        <dbReference type="PROSITE" id="PS50827"/>
    </source>
</evidence>
<dbReference type="InterPro" id="IPR019786">
    <property type="entry name" value="Zinc_finger_PHD-type_CS"/>
</dbReference>
<feature type="non-terminal residue" evidence="17">
    <location>
        <position position="1352"/>
    </location>
</feature>
<dbReference type="PROSITE" id="PS50016">
    <property type="entry name" value="ZF_PHD_2"/>
    <property type="match status" value="2"/>
</dbReference>
<dbReference type="SUPFAM" id="SSF57903">
    <property type="entry name" value="FYVE/PHD zinc finger"/>
    <property type="match status" value="2"/>
</dbReference>
<feature type="domain" description="DDT" evidence="15">
    <location>
        <begin position="519"/>
        <end position="582"/>
    </location>
</feature>
<dbReference type="InterPro" id="IPR011011">
    <property type="entry name" value="Znf_FYVE_PHD"/>
</dbReference>
<feature type="region of interest" description="Disordered" evidence="13">
    <location>
        <begin position="1"/>
        <end position="78"/>
    </location>
</feature>
<evidence type="ECO:0000256" key="13">
    <source>
        <dbReference type="SAM" id="MobiDB-lite"/>
    </source>
</evidence>
<feature type="compositionally biased region" description="Basic and acidic residues" evidence="13">
    <location>
        <begin position="37"/>
        <end position="46"/>
    </location>
</feature>
<evidence type="ECO:0000256" key="11">
    <source>
        <dbReference type="PROSITE-ProRule" id="PRU00146"/>
    </source>
</evidence>
<evidence type="ECO:0000256" key="12">
    <source>
        <dbReference type="SAM" id="Coils"/>
    </source>
</evidence>
<dbReference type="GO" id="GO:0003677">
    <property type="term" value="F:DNA binding"/>
    <property type="evidence" value="ECO:0007669"/>
    <property type="project" value="InterPro"/>
</dbReference>
<dbReference type="InterPro" id="IPR001965">
    <property type="entry name" value="Znf_PHD"/>
</dbReference>
<dbReference type="Pfam" id="PF15613">
    <property type="entry name" value="WSD"/>
    <property type="match status" value="1"/>
</dbReference>
<dbReference type="EMBL" id="CAJOBP010005741">
    <property type="protein sequence ID" value="CAF4476768.1"/>
    <property type="molecule type" value="Genomic_DNA"/>
</dbReference>
<dbReference type="Pfam" id="PF15612">
    <property type="entry name" value="WHIM1"/>
    <property type="match status" value="1"/>
</dbReference>
<feature type="domain" description="PHD-type" evidence="14">
    <location>
        <begin position="1287"/>
        <end position="1334"/>
    </location>
</feature>
<feature type="compositionally biased region" description="Polar residues" evidence="13">
    <location>
        <begin position="193"/>
        <end position="210"/>
    </location>
</feature>
<dbReference type="PROSITE" id="PS50827">
    <property type="entry name" value="DDT"/>
    <property type="match status" value="1"/>
</dbReference>
<dbReference type="PANTHER" id="PTHR45915">
    <property type="entry name" value="TRANSCRIPTION INTERMEDIARY FACTOR"/>
    <property type="match status" value="1"/>
</dbReference>
<protein>
    <recommendedName>
        <fullName evidence="19">Bromodomain adjacent to zinc finger domain protein 2B</fullName>
    </recommendedName>
</protein>
<evidence type="ECO:0000256" key="6">
    <source>
        <dbReference type="ARBA" id="ARBA00023015"/>
    </source>
</evidence>
<name>A0A820U3I4_9BILA</name>
<sequence>QQQQQQQQQETDKPKSSPTTKHSKHKSSHTSSPDVINGKKHDDSRRSSSSTKSSSRSKSSSLNPTSNLSSSTKTSTTNDPNMLDPMAFAAAAAAAASGGLTFPYFLPSLLSQTPSTTTTNNNPSPYPFSSLTNPTAGLYPFLSPDWFTSASASSMGNITPDLNKSKKRSKSIRTLTEEQDKNSSSLLHLALTDPTNTNGSRMSRRNSTNETHVDDSRSNDDDDSDPNPKRKKPDEVNETLVRIPLSRGWKRVTIIRAITRTGVRGDVSYYAPCGRKLRSFQEIDRYLSKKNINDLDRSHFTFSSKVHIGYFHEPKEGPDGKTLFHESTEDEIVNRILEINPKFRRIETSSSPGSTPSNGNHDHHDDHRKLRLEQEEISKRAAEIKTKRETMRLTHNENSEAQYQHNDFIKAIMEQQKLVHQQEHEHKQKLLQEQQEQERKRQELAYLKQLELKKRHEEKLQLLEQRKAEKNAEREKKIQEKYMEIVLAKEMKRITEDMQLKDLKPLPTLKPVENMRLSIEAFANCLMIIEFLNNFKHILNIPDNLIPTLNTLQQSLLNTSSSRDLNSLCQLLLRIALEDPGIPNPKKALTNLGQKLSEIDITEHTFSEILRIYIRERNGFDDKLSQILSDVSFQVLIPDEKAEVLAFLCNDLSTNKRVVDEIDRNLEELIGLKHEKLEIEKRLRRLKFEKYNNANSNSNVKKMATLLREKDLNSSDNESPDDSDGESMKNDEDTSIANDPATITADDQDIETLDETKIDDIDKRLALVTRKYTLSKRRVIDKQCRVRALHLGQDRYRRRYWYFSHLPGIYVEGLTSGDISSDDIQNIIDNVTKQKLDIKSTANNECNSSASRSTQRKKQQARVANVTSPPPATPSSTGNSTSEQISIIEPAKIKSENSDNEDEQAQTNTTNNLTEDLATMDLSAFCMAAQRDNDEQHSDSVKEEKPFTNGTSKDVEIKHEPGDEVNCKCEADEVTDDNLPLDLSCSKSKRPCQDDYWASQHTQAAYPLTSNLDQFQELNDLATTAMLINSIKQEQANSNASKNIHGLTNVNFQNMMSNQFMSSFNLSTSIKQDPSMANFRQIEQSIREKFQYSQPLPIPDASSLQCRSYDVTLIRKRLTYSDIQAKGSDVLDEAKHLLTDIERNVERRYLKHPFVRKYELNLSSLNRINQNSTYHHTLENSSNEMVSSSKFDEVPQQLERWRRTVNESRTPAQLALCLTQLERCIAWERSIMRVYCEICNSDIDEEKLLLCDGCDRGTHTYCFIPPMSFIPPNDWYCYVCIGKAKGENLCFVCGNKGDNQLNKCEHCGKLFHDECLKNAKQQRGKWLCVLCAANDSSTLIATLTSGNSNTKW</sequence>
<evidence type="ECO:0000256" key="4">
    <source>
        <dbReference type="ARBA" id="ARBA00022771"/>
    </source>
</evidence>
<organism evidence="17 18">
    <name type="scientific">Rotaria socialis</name>
    <dbReference type="NCBI Taxonomy" id="392032"/>
    <lineage>
        <taxon>Eukaryota</taxon>
        <taxon>Metazoa</taxon>
        <taxon>Spiralia</taxon>
        <taxon>Gnathifera</taxon>
        <taxon>Rotifera</taxon>
        <taxon>Eurotatoria</taxon>
        <taxon>Bdelloidea</taxon>
        <taxon>Philodinida</taxon>
        <taxon>Philodinidae</taxon>
        <taxon>Rotaria</taxon>
    </lineage>
</organism>
<feature type="compositionally biased region" description="Basic and acidic residues" evidence="13">
    <location>
        <begin position="226"/>
        <end position="235"/>
    </location>
</feature>
<feature type="non-terminal residue" evidence="17">
    <location>
        <position position="1"/>
    </location>
</feature>
<feature type="region of interest" description="Disordered" evidence="13">
    <location>
        <begin position="708"/>
        <end position="748"/>
    </location>
</feature>
<evidence type="ECO:0000256" key="1">
    <source>
        <dbReference type="ARBA" id="ARBA00004123"/>
    </source>
</evidence>
<dbReference type="Gene3D" id="3.30.40.10">
    <property type="entry name" value="Zinc/RING finger domain, C3HC4 (zinc finger)"/>
    <property type="match status" value="2"/>
</dbReference>
<comment type="caution">
    <text evidence="17">The sequence shown here is derived from an EMBL/GenBank/DDBJ whole genome shotgun (WGS) entry which is preliminary data.</text>
</comment>
<evidence type="ECO:0000256" key="3">
    <source>
        <dbReference type="ARBA" id="ARBA00022723"/>
    </source>
</evidence>
<dbReference type="Proteomes" id="UP000663873">
    <property type="component" value="Unassembled WGS sequence"/>
</dbReference>
<evidence type="ECO:0000256" key="10">
    <source>
        <dbReference type="ARBA" id="ARBA00023242"/>
    </source>
</evidence>
<dbReference type="GO" id="GO:0005634">
    <property type="term" value="C:nucleus"/>
    <property type="evidence" value="ECO:0007669"/>
    <property type="project" value="UniProtKB-SubCell"/>
</dbReference>
<evidence type="ECO:0000256" key="7">
    <source>
        <dbReference type="ARBA" id="ARBA00023054"/>
    </source>
</evidence>
<dbReference type="FunFam" id="3.30.40.10:FF:000199">
    <property type="entry name" value="Bromodomain adjacent to zinc finger domain 2B"/>
    <property type="match status" value="1"/>
</dbReference>
<evidence type="ECO:0000256" key="8">
    <source>
        <dbReference type="ARBA" id="ARBA00023117"/>
    </source>
</evidence>
<keyword evidence="5" id="KW-0862">Zinc</keyword>
<evidence type="ECO:0000256" key="9">
    <source>
        <dbReference type="ARBA" id="ARBA00023163"/>
    </source>
</evidence>
<dbReference type="InterPro" id="IPR018501">
    <property type="entry name" value="DDT_dom"/>
</dbReference>
<keyword evidence="18" id="KW-1185">Reference proteome</keyword>
<dbReference type="Pfam" id="PF00628">
    <property type="entry name" value="PHD"/>
    <property type="match status" value="1"/>
</dbReference>
<dbReference type="PANTHER" id="PTHR45915:SF2">
    <property type="entry name" value="TOUTATIS, ISOFORM E"/>
    <property type="match status" value="1"/>
</dbReference>
<proteinExistence type="inferred from homology"/>
<feature type="compositionally biased region" description="Basic and acidic residues" evidence="13">
    <location>
        <begin position="360"/>
        <end position="369"/>
    </location>
</feature>
<dbReference type="Pfam" id="PF01429">
    <property type="entry name" value="MBD"/>
    <property type="match status" value="1"/>
</dbReference>
<dbReference type="SUPFAM" id="SSF54171">
    <property type="entry name" value="DNA-binding domain"/>
    <property type="match status" value="1"/>
</dbReference>
<feature type="compositionally biased region" description="Low complexity" evidence="13">
    <location>
        <begin position="348"/>
        <end position="359"/>
    </location>
</feature>
<keyword evidence="4 11" id="KW-0863">Zinc-finger</keyword>
<feature type="region of interest" description="Disordered" evidence="13">
    <location>
        <begin position="933"/>
        <end position="957"/>
    </location>
</feature>
<evidence type="ECO:0000259" key="16">
    <source>
        <dbReference type="PROSITE" id="PS50982"/>
    </source>
</evidence>
<dbReference type="Pfam" id="PF02791">
    <property type="entry name" value="DDT"/>
    <property type="match status" value="1"/>
</dbReference>
<accession>A0A820U3I4</accession>
<evidence type="ECO:0000256" key="5">
    <source>
        <dbReference type="ARBA" id="ARBA00022833"/>
    </source>
</evidence>
<feature type="compositionally biased region" description="Polar residues" evidence="13">
    <location>
        <begin position="842"/>
        <end position="853"/>
    </location>
</feature>
<evidence type="ECO:0000313" key="17">
    <source>
        <dbReference type="EMBL" id="CAF4476768.1"/>
    </source>
</evidence>
<feature type="domain" description="PHD-type" evidence="14">
    <location>
        <begin position="1233"/>
        <end position="1283"/>
    </location>
</feature>
<feature type="region of interest" description="Disordered" evidence="13">
    <location>
        <begin position="156"/>
        <end position="238"/>
    </location>
</feature>
<dbReference type="CDD" id="cd15545">
    <property type="entry name" value="PHD_BAZ2A_like"/>
    <property type="match status" value="1"/>
</dbReference>
<comment type="subcellular location">
    <subcellularLocation>
        <location evidence="1">Nucleus</location>
    </subcellularLocation>
</comment>
<dbReference type="SMART" id="SM00571">
    <property type="entry name" value="DDT"/>
    <property type="match status" value="1"/>
</dbReference>